<evidence type="ECO:0000259" key="5">
    <source>
        <dbReference type="PROSITE" id="PS51764"/>
    </source>
</evidence>
<evidence type="ECO:0000313" key="7">
    <source>
        <dbReference type="Proteomes" id="UP000612585"/>
    </source>
</evidence>
<evidence type="ECO:0000256" key="4">
    <source>
        <dbReference type="SAM" id="SignalP"/>
    </source>
</evidence>
<evidence type="ECO:0000313" key="6">
    <source>
        <dbReference type="EMBL" id="GIJ61066.1"/>
    </source>
</evidence>
<evidence type="ECO:0000256" key="2">
    <source>
        <dbReference type="ARBA" id="ARBA00023295"/>
    </source>
</evidence>
<feature type="active site" description="Proton donor" evidence="3">
    <location>
        <position position="153"/>
    </location>
</feature>
<dbReference type="Proteomes" id="UP000612585">
    <property type="component" value="Unassembled WGS sequence"/>
</dbReference>
<evidence type="ECO:0000256" key="1">
    <source>
        <dbReference type="ARBA" id="ARBA00022801"/>
    </source>
</evidence>
<comment type="caution">
    <text evidence="6">The sequence shown here is derived from an EMBL/GenBank/DDBJ whole genome shotgun (WGS) entry which is preliminary data.</text>
</comment>
<keyword evidence="1 3" id="KW-0378">Hydrolase</keyword>
<dbReference type="InterPro" id="IPR022790">
    <property type="entry name" value="GH26_dom"/>
</dbReference>
<proteinExistence type="inferred from homology"/>
<evidence type="ECO:0000256" key="3">
    <source>
        <dbReference type="PROSITE-ProRule" id="PRU01100"/>
    </source>
</evidence>
<feature type="active site" description="Nucleophile" evidence="3">
    <location>
        <position position="262"/>
    </location>
</feature>
<name>A0A8J3ZBS7_9ACTN</name>
<keyword evidence="4" id="KW-0732">Signal</keyword>
<reference evidence="6" key="1">
    <citation type="submission" date="2021-01" db="EMBL/GenBank/DDBJ databases">
        <title>Whole genome shotgun sequence of Virgisporangium aurantiacum NBRC 16421.</title>
        <authorList>
            <person name="Komaki H."/>
            <person name="Tamura T."/>
        </authorList>
    </citation>
    <scope>NUCLEOTIDE SEQUENCE</scope>
    <source>
        <strain evidence="6">NBRC 16421</strain>
    </source>
</reference>
<protein>
    <recommendedName>
        <fullName evidence="5">GH26 domain-containing protein</fullName>
    </recommendedName>
</protein>
<organism evidence="6 7">
    <name type="scientific">Virgisporangium aurantiacum</name>
    <dbReference type="NCBI Taxonomy" id="175570"/>
    <lineage>
        <taxon>Bacteria</taxon>
        <taxon>Bacillati</taxon>
        <taxon>Actinomycetota</taxon>
        <taxon>Actinomycetes</taxon>
        <taxon>Micromonosporales</taxon>
        <taxon>Micromonosporaceae</taxon>
        <taxon>Virgisporangium</taxon>
    </lineage>
</organism>
<dbReference type="Gene3D" id="3.20.20.80">
    <property type="entry name" value="Glycosidases"/>
    <property type="match status" value="1"/>
</dbReference>
<dbReference type="EMBL" id="BOPG01000063">
    <property type="protein sequence ID" value="GIJ61066.1"/>
    <property type="molecule type" value="Genomic_DNA"/>
</dbReference>
<dbReference type="RefSeq" id="WP_204005782.1">
    <property type="nucleotide sequence ID" value="NZ_BOPG01000063.1"/>
</dbReference>
<sequence>MGEVLVVKGRILSAAVAAAVAVTAGVMAFTTSTTTASASAGAAPASGLPWSDGGYFEHDPAQADAFAAWRGRPVDNILAFTARESWAAQLNDWWAGSVPASFDPARDDFILAVPLWTGSGHDTGDPGTDDQWRELAGKIAAVDPDGYVRLGWEMNCCFSFATNAATWRAQYTRAATLIRQAAPGLRLVFNPNEGTTSAPATVADPSTLFVDGLVDVVAIDAYDWYPAYTTTANADQHFTKRHGWNWWYAFARSKGLPFALGEFSVATGSPASGGDNPSYFTHVYAWLAARAAENPGSIAFVSLFNETAGYCQCNVFPPTPNPNAAARYRSLIQSGG</sequence>
<dbReference type="AlphaFoldDB" id="A0A8J3ZBS7"/>
<keyword evidence="2 3" id="KW-0326">Glycosidase</keyword>
<feature type="domain" description="GH26" evidence="5">
    <location>
        <begin position="21"/>
        <end position="336"/>
    </location>
</feature>
<accession>A0A8J3ZBS7</accession>
<feature type="chain" id="PRO_5038820451" description="GH26 domain-containing protein" evidence="4">
    <location>
        <begin position="29"/>
        <end position="336"/>
    </location>
</feature>
<dbReference type="InterPro" id="IPR017853">
    <property type="entry name" value="GH"/>
</dbReference>
<dbReference type="SUPFAM" id="SSF51445">
    <property type="entry name" value="(Trans)glycosidases"/>
    <property type="match status" value="1"/>
</dbReference>
<keyword evidence="7" id="KW-1185">Reference proteome</keyword>
<comment type="similarity">
    <text evidence="3">Belongs to the glycosyl hydrolase 26 family.</text>
</comment>
<dbReference type="GO" id="GO:0004553">
    <property type="term" value="F:hydrolase activity, hydrolyzing O-glycosyl compounds"/>
    <property type="evidence" value="ECO:0007669"/>
    <property type="project" value="InterPro"/>
</dbReference>
<gene>
    <name evidence="6" type="ORF">Vau01_085820</name>
</gene>
<dbReference type="PROSITE" id="PS51764">
    <property type="entry name" value="GH26"/>
    <property type="match status" value="1"/>
</dbReference>
<feature type="signal peptide" evidence="4">
    <location>
        <begin position="1"/>
        <end position="28"/>
    </location>
</feature>